<dbReference type="Pfam" id="PF22938">
    <property type="entry name" value="Integrase_p58_C"/>
    <property type="match status" value="1"/>
</dbReference>
<gene>
    <name evidence="2" type="ORF">DAPPUDRAFT_324924</name>
</gene>
<dbReference type="KEGG" id="dpx:DAPPUDRAFT_324924"/>
<evidence type="ECO:0000313" key="3">
    <source>
        <dbReference type="Proteomes" id="UP000000305"/>
    </source>
</evidence>
<proteinExistence type="predicted"/>
<feature type="domain" description="Integrase p58-like C-terminal" evidence="1">
    <location>
        <begin position="18"/>
        <end position="51"/>
    </location>
</feature>
<evidence type="ECO:0000259" key="1">
    <source>
        <dbReference type="Pfam" id="PF22938"/>
    </source>
</evidence>
<keyword evidence="3" id="KW-1185">Reference proteome</keyword>
<sequence>MKTPLLKTSKKLIPRFIGPYRITKVNSNHTVEIQEYPGKQTQLVHVNRLKPLCESMIWRDLPHVTLDAVDSPPPDLNLSLSSELDLNSPPLSPVLNKSFTLL</sequence>
<protein>
    <recommendedName>
        <fullName evidence="1">Integrase p58-like C-terminal domain-containing protein</fullName>
    </recommendedName>
</protein>
<dbReference type="HOGENOM" id="CLU_2280223_0_0_1"/>
<reference evidence="2 3" key="1">
    <citation type="journal article" date="2011" name="Science">
        <title>The ecoresponsive genome of Daphnia pulex.</title>
        <authorList>
            <person name="Colbourne J.K."/>
            <person name="Pfrender M.E."/>
            <person name="Gilbert D."/>
            <person name="Thomas W.K."/>
            <person name="Tucker A."/>
            <person name="Oakley T.H."/>
            <person name="Tokishita S."/>
            <person name="Aerts A."/>
            <person name="Arnold G.J."/>
            <person name="Basu M.K."/>
            <person name="Bauer D.J."/>
            <person name="Caceres C.E."/>
            <person name="Carmel L."/>
            <person name="Casola C."/>
            <person name="Choi J.H."/>
            <person name="Detter J.C."/>
            <person name="Dong Q."/>
            <person name="Dusheyko S."/>
            <person name="Eads B.D."/>
            <person name="Frohlich T."/>
            <person name="Geiler-Samerotte K.A."/>
            <person name="Gerlach D."/>
            <person name="Hatcher P."/>
            <person name="Jogdeo S."/>
            <person name="Krijgsveld J."/>
            <person name="Kriventseva E.V."/>
            <person name="Kultz D."/>
            <person name="Laforsch C."/>
            <person name="Lindquist E."/>
            <person name="Lopez J."/>
            <person name="Manak J.R."/>
            <person name="Muller J."/>
            <person name="Pangilinan J."/>
            <person name="Patwardhan R.P."/>
            <person name="Pitluck S."/>
            <person name="Pritham E.J."/>
            <person name="Rechtsteiner A."/>
            <person name="Rho M."/>
            <person name="Rogozin I.B."/>
            <person name="Sakarya O."/>
            <person name="Salamov A."/>
            <person name="Schaack S."/>
            <person name="Shapiro H."/>
            <person name="Shiga Y."/>
            <person name="Skalitzky C."/>
            <person name="Smith Z."/>
            <person name="Souvorov A."/>
            <person name="Sung W."/>
            <person name="Tang Z."/>
            <person name="Tsuchiya D."/>
            <person name="Tu H."/>
            <person name="Vos H."/>
            <person name="Wang M."/>
            <person name="Wolf Y.I."/>
            <person name="Yamagata H."/>
            <person name="Yamada T."/>
            <person name="Ye Y."/>
            <person name="Shaw J.R."/>
            <person name="Andrews J."/>
            <person name="Crease T.J."/>
            <person name="Tang H."/>
            <person name="Lucas S.M."/>
            <person name="Robertson H.M."/>
            <person name="Bork P."/>
            <person name="Koonin E.V."/>
            <person name="Zdobnov E.M."/>
            <person name="Grigoriev I.V."/>
            <person name="Lynch M."/>
            <person name="Boore J.L."/>
        </authorList>
    </citation>
    <scope>NUCLEOTIDE SEQUENCE [LARGE SCALE GENOMIC DNA]</scope>
</reference>
<dbReference type="OrthoDB" id="6363960at2759"/>
<organism evidence="2 3">
    <name type="scientific">Daphnia pulex</name>
    <name type="common">Water flea</name>
    <dbReference type="NCBI Taxonomy" id="6669"/>
    <lineage>
        <taxon>Eukaryota</taxon>
        <taxon>Metazoa</taxon>
        <taxon>Ecdysozoa</taxon>
        <taxon>Arthropoda</taxon>
        <taxon>Crustacea</taxon>
        <taxon>Branchiopoda</taxon>
        <taxon>Diplostraca</taxon>
        <taxon>Cladocera</taxon>
        <taxon>Anomopoda</taxon>
        <taxon>Daphniidae</taxon>
        <taxon>Daphnia</taxon>
    </lineage>
</organism>
<evidence type="ECO:0000313" key="2">
    <source>
        <dbReference type="EMBL" id="EFX73699.1"/>
    </source>
</evidence>
<accession>E9H361</accession>
<dbReference type="Proteomes" id="UP000000305">
    <property type="component" value="Unassembled WGS sequence"/>
</dbReference>
<name>E9H361_DAPPU</name>
<dbReference type="InterPro" id="IPR054465">
    <property type="entry name" value="Integrase_p58-like_C"/>
</dbReference>
<dbReference type="PhylomeDB" id="E9H361"/>
<dbReference type="InParanoid" id="E9H361"/>
<dbReference type="AlphaFoldDB" id="E9H361"/>
<dbReference type="EMBL" id="GL732588">
    <property type="protein sequence ID" value="EFX73699.1"/>
    <property type="molecule type" value="Genomic_DNA"/>
</dbReference>